<evidence type="ECO:0000256" key="1">
    <source>
        <dbReference type="ARBA" id="ARBA00023186"/>
    </source>
</evidence>
<feature type="region of interest" description="Disordered" evidence="2">
    <location>
        <begin position="1"/>
        <end position="33"/>
    </location>
</feature>
<dbReference type="Gene3D" id="3.10.20.90">
    <property type="entry name" value="Phosphatidylinositol 3-kinase Catalytic Subunit, Chain A, domain 1"/>
    <property type="match status" value="1"/>
</dbReference>
<dbReference type="KEGG" id="nnu:104610818"/>
<dbReference type="PANTHER" id="PTHR12329:SF17">
    <property type="entry name" value="OS04G0619900 PROTEIN"/>
    <property type="match status" value="1"/>
</dbReference>
<dbReference type="SUPFAM" id="SSF54236">
    <property type="entry name" value="Ubiquitin-like"/>
    <property type="match status" value="1"/>
</dbReference>
<reference evidence="5" key="1">
    <citation type="submission" date="2025-08" db="UniProtKB">
        <authorList>
            <consortium name="RefSeq"/>
        </authorList>
    </citation>
    <scope>IDENTIFICATION</scope>
</reference>
<dbReference type="AlphaFoldDB" id="A0A1U8B8G3"/>
<dbReference type="GO" id="GO:0050821">
    <property type="term" value="P:protein stabilization"/>
    <property type="evidence" value="ECO:0000318"/>
    <property type="project" value="GO_Central"/>
</dbReference>
<feature type="compositionally biased region" description="Basic residues" evidence="2">
    <location>
        <begin position="1"/>
        <end position="11"/>
    </location>
</feature>
<evidence type="ECO:0000256" key="2">
    <source>
        <dbReference type="SAM" id="MobiDB-lite"/>
    </source>
</evidence>
<dbReference type="GO" id="GO:0051087">
    <property type="term" value="F:protein-folding chaperone binding"/>
    <property type="evidence" value="ECO:0000318"/>
    <property type="project" value="GO_Central"/>
</dbReference>
<dbReference type="InterPro" id="IPR039773">
    <property type="entry name" value="BAG_chaperone_regulator"/>
</dbReference>
<dbReference type="Proteomes" id="UP000189703">
    <property type="component" value="Unplaced"/>
</dbReference>
<dbReference type="eggNOG" id="KOG4361">
    <property type="taxonomic scope" value="Eukaryota"/>
</dbReference>
<feature type="compositionally biased region" description="Low complexity" evidence="2">
    <location>
        <begin position="16"/>
        <end position="29"/>
    </location>
</feature>
<dbReference type="OMA" id="AKIQTAH"/>
<dbReference type="InterPro" id="IPR029071">
    <property type="entry name" value="Ubiquitin-like_domsf"/>
</dbReference>
<keyword evidence="1" id="KW-0143">Chaperone</keyword>
<evidence type="ECO:0000259" key="3">
    <source>
        <dbReference type="PROSITE" id="PS50053"/>
    </source>
</evidence>
<dbReference type="InterPro" id="IPR036533">
    <property type="entry name" value="BAG_dom_sf"/>
</dbReference>
<dbReference type="PROSITE" id="PS50053">
    <property type="entry name" value="UBIQUITIN_2"/>
    <property type="match status" value="1"/>
</dbReference>
<dbReference type="GO" id="GO:0000774">
    <property type="term" value="F:adenyl-nucleotide exchange factor activity"/>
    <property type="evidence" value="ECO:0000318"/>
    <property type="project" value="GO_Central"/>
</dbReference>
<dbReference type="Gene3D" id="1.20.58.120">
    <property type="entry name" value="BAG domain"/>
    <property type="match status" value="1"/>
</dbReference>
<dbReference type="InterPro" id="IPR000626">
    <property type="entry name" value="Ubiquitin-like_dom"/>
</dbReference>
<dbReference type="GeneID" id="104610818"/>
<name>A0A1U8B8G3_NELNU</name>
<proteinExistence type="predicted"/>
<keyword evidence="4" id="KW-1185">Reference proteome</keyword>
<dbReference type="InterPro" id="IPR003103">
    <property type="entry name" value="BAG_domain"/>
</dbReference>
<dbReference type="GO" id="GO:0005737">
    <property type="term" value="C:cytoplasm"/>
    <property type="evidence" value="ECO:0000318"/>
    <property type="project" value="GO_Central"/>
</dbReference>
<sequence length="260" mass="29446">MEKILRRKKSFNGKLSESPATTTSSSSTYNEEEIEWEMRPSGMLVQKRCEKSEVSAPSLRLRIAYGAFRYDISISSQATFGELKKLLSAETGLQPGEQRLIFRGKERENGDYLDMCGVKDRSKVVLIEDPSSKEKRYIEMRRNAKIQSIHRAISDVSLEVDKLADQVSAIEKSIANGTKVPEVQITTLIEMLMRQAIKLDSIPTEGDASVQKNLQGKRVQKCVETLDVLKIKNANIKPVVVTTKWETFDPPATTHWEFFD</sequence>
<evidence type="ECO:0000313" key="4">
    <source>
        <dbReference type="Proteomes" id="UP000189703"/>
    </source>
</evidence>
<evidence type="ECO:0000313" key="5">
    <source>
        <dbReference type="RefSeq" id="XP_010275914.1"/>
    </source>
</evidence>
<organism evidence="4 5">
    <name type="scientific">Nelumbo nucifera</name>
    <name type="common">Sacred lotus</name>
    <dbReference type="NCBI Taxonomy" id="4432"/>
    <lineage>
        <taxon>Eukaryota</taxon>
        <taxon>Viridiplantae</taxon>
        <taxon>Streptophyta</taxon>
        <taxon>Embryophyta</taxon>
        <taxon>Tracheophyta</taxon>
        <taxon>Spermatophyta</taxon>
        <taxon>Magnoliopsida</taxon>
        <taxon>Proteales</taxon>
        <taxon>Nelumbonaceae</taxon>
        <taxon>Nelumbo</taxon>
    </lineage>
</organism>
<protein>
    <submittedName>
        <fullName evidence="5">BAG family molecular chaperone regulator 2-like</fullName>
    </submittedName>
</protein>
<dbReference type="Pfam" id="PF00240">
    <property type="entry name" value="ubiquitin"/>
    <property type="match status" value="1"/>
</dbReference>
<accession>A0A1U8B8G3</accession>
<dbReference type="InParanoid" id="A0A1U8B8G3"/>
<feature type="domain" description="Ubiquitin-like" evidence="3">
    <location>
        <begin position="57"/>
        <end position="127"/>
    </location>
</feature>
<dbReference type="STRING" id="4432.A0A1U8B8G3"/>
<dbReference type="RefSeq" id="XP_010275914.1">
    <property type="nucleotide sequence ID" value="XM_010277612.2"/>
</dbReference>
<dbReference type="OrthoDB" id="417450at2759"/>
<dbReference type="SUPFAM" id="SSF63491">
    <property type="entry name" value="BAG domain"/>
    <property type="match status" value="1"/>
</dbReference>
<dbReference type="PANTHER" id="PTHR12329">
    <property type="entry name" value="BCL2-ASSOCIATED ATHANOGENE"/>
    <property type="match status" value="1"/>
</dbReference>
<dbReference type="SMART" id="SM00213">
    <property type="entry name" value="UBQ"/>
    <property type="match status" value="1"/>
</dbReference>
<dbReference type="Pfam" id="PF02179">
    <property type="entry name" value="BAG"/>
    <property type="match status" value="1"/>
</dbReference>
<gene>
    <name evidence="5" type="primary">LOC104610818</name>
</gene>